<evidence type="ECO:0000256" key="1">
    <source>
        <dbReference type="SAM" id="MobiDB-lite"/>
    </source>
</evidence>
<gene>
    <name evidence="2" type="ORF">BCR35DRAFT_81547</name>
</gene>
<accession>A0A1Y2FFE8</accession>
<organism evidence="2 3">
    <name type="scientific">Leucosporidium creatinivorum</name>
    <dbReference type="NCBI Taxonomy" id="106004"/>
    <lineage>
        <taxon>Eukaryota</taxon>
        <taxon>Fungi</taxon>
        <taxon>Dikarya</taxon>
        <taxon>Basidiomycota</taxon>
        <taxon>Pucciniomycotina</taxon>
        <taxon>Microbotryomycetes</taxon>
        <taxon>Leucosporidiales</taxon>
        <taxon>Leucosporidium</taxon>
    </lineage>
</organism>
<proteinExistence type="predicted"/>
<dbReference type="Proteomes" id="UP000193467">
    <property type="component" value="Unassembled WGS sequence"/>
</dbReference>
<dbReference type="InParanoid" id="A0A1Y2FFE8"/>
<evidence type="ECO:0000313" key="3">
    <source>
        <dbReference type="Proteomes" id="UP000193467"/>
    </source>
</evidence>
<feature type="region of interest" description="Disordered" evidence="1">
    <location>
        <begin position="91"/>
        <end position="139"/>
    </location>
</feature>
<feature type="compositionally biased region" description="Low complexity" evidence="1">
    <location>
        <begin position="91"/>
        <end position="105"/>
    </location>
</feature>
<name>A0A1Y2FFE8_9BASI</name>
<sequence length="210" mass="23072">MPSSASRNPLVTRISQRYCRVAKCRLKRAKAAELSTLSAWGQSSACENRFGAARVTPLGAVGTRRCCTTDLPELPPSLLFLAELRHQPRAPSRLRGAARPAAAAAKGRQQQPTHGENSCSASLQPMKQRVRVKNSDRKPSISLTAKAGAPSLRRRCPRASRTFLQKLGARAELMYCSSKQSDALLDCEAAPRALPAARRRRSLTERRWKV</sequence>
<protein>
    <submittedName>
        <fullName evidence="2">Uncharacterized protein</fullName>
    </submittedName>
</protein>
<reference evidence="2 3" key="1">
    <citation type="submission" date="2016-07" db="EMBL/GenBank/DDBJ databases">
        <title>Pervasive Adenine N6-methylation of Active Genes in Fungi.</title>
        <authorList>
            <consortium name="DOE Joint Genome Institute"/>
            <person name="Mondo S.J."/>
            <person name="Dannebaum R.O."/>
            <person name="Kuo R.C."/>
            <person name="Labutti K."/>
            <person name="Haridas S."/>
            <person name="Kuo A."/>
            <person name="Salamov A."/>
            <person name="Ahrendt S.R."/>
            <person name="Lipzen A."/>
            <person name="Sullivan W."/>
            <person name="Andreopoulos W.B."/>
            <person name="Clum A."/>
            <person name="Lindquist E."/>
            <person name="Daum C."/>
            <person name="Ramamoorthy G.K."/>
            <person name="Gryganskyi A."/>
            <person name="Culley D."/>
            <person name="Magnuson J.K."/>
            <person name="James T.Y."/>
            <person name="O'Malley M.A."/>
            <person name="Stajich J.E."/>
            <person name="Spatafora J.W."/>
            <person name="Visel A."/>
            <person name="Grigoriev I.V."/>
        </authorList>
    </citation>
    <scope>NUCLEOTIDE SEQUENCE [LARGE SCALE GENOMIC DNA]</scope>
    <source>
        <strain evidence="2 3">62-1032</strain>
    </source>
</reference>
<dbReference type="EMBL" id="MCGR01000021">
    <property type="protein sequence ID" value="ORY82337.1"/>
    <property type="molecule type" value="Genomic_DNA"/>
</dbReference>
<dbReference type="AlphaFoldDB" id="A0A1Y2FFE8"/>
<feature type="compositionally biased region" description="Polar residues" evidence="1">
    <location>
        <begin position="108"/>
        <end position="125"/>
    </location>
</feature>
<comment type="caution">
    <text evidence="2">The sequence shown here is derived from an EMBL/GenBank/DDBJ whole genome shotgun (WGS) entry which is preliminary data.</text>
</comment>
<evidence type="ECO:0000313" key="2">
    <source>
        <dbReference type="EMBL" id="ORY82337.1"/>
    </source>
</evidence>
<keyword evidence="3" id="KW-1185">Reference proteome</keyword>